<reference evidence="2 3" key="1">
    <citation type="submission" date="2020-09" db="EMBL/GenBank/DDBJ databases">
        <title>De no assembly of potato wild relative species, Solanum commersonii.</title>
        <authorList>
            <person name="Cho K."/>
        </authorList>
    </citation>
    <scope>NUCLEOTIDE SEQUENCE [LARGE SCALE GENOMIC DNA]</scope>
    <source>
        <strain evidence="2">LZ3.2</strain>
        <tissue evidence="2">Leaf</tissue>
    </source>
</reference>
<gene>
    <name evidence="2" type="ORF">H5410_027841</name>
</gene>
<evidence type="ECO:0000313" key="3">
    <source>
        <dbReference type="Proteomes" id="UP000824120"/>
    </source>
</evidence>
<keyword evidence="3" id="KW-1185">Reference proteome</keyword>
<dbReference type="Pfam" id="PF05695">
    <property type="entry name" value="Ycf2"/>
    <property type="match status" value="1"/>
</dbReference>
<name>A0A9J5Z2C8_SOLCO</name>
<evidence type="ECO:0000313" key="2">
    <source>
        <dbReference type="EMBL" id="KAG5606349.1"/>
    </source>
</evidence>
<dbReference type="Proteomes" id="UP000824120">
    <property type="component" value="Chromosome 5"/>
</dbReference>
<organism evidence="2 3">
    <name type="scientific">Solanum commersonii</name>
    <name type="common">Commerson's wild potato</name>
    <name type="synonym">Commerson's nightshade</name>
    <dbReference type="NCBI Taxonomy" id="4109"/>
    <lineage>
        <taxon>Eukaryota</taxon>
        <taxon>Viridiplantae</taxon>
        <taxon>Streptophyta</taxon>
        <taxon>Embryophyta</taxon>
        <taxon>Tracheophyta</taxon>
        <taxon>Spermatophyta</taxon>
        <taxon>Magnoliopsida</taxon>
        <taxon>eudicotyledons</taxon>
        <taxon>Gunneridae</taxon>
        <taxon>Pentapetalae</taxon>
        <taxon>asterids</taxon>
        <taxon>lamiids</taxon>
        <taxon>Solanales</taxon>
        <taxon>Solanaceae</taxon>
        <taxon>Solanoideae</taxon>
        <taxon>Solaneae</taxon>
        <taxon>Solanum</taxon>
    </lineage>
</organism>
<dbReference type="InterPro" id="IPR056777">
    <property type="entry name" value="Ycf2_N"/>
</dbReference>
<feature type="domain" description="Ycf2 N-terminal" evidence="1">
    <location>
        <begin position="48"/>
        <end position="79"/>
    </location>
</feature>
<protein>
    <recommendedName>
        <fullName evidence="1">Ycf2 N-terminal domain-containing protein</fullName>
    </recommendedName>
</protein>
<dbReference type="AlphaFoldDB" id="A0A9J5Z2C8"/>
<dbReference type="OrthoDB" id="1852053at2759"/>
<evidence type="ECO:0000259" key="1">
    <source>
        <dbReference type="Pfam" id="PF05695"/>
    </source>
</evidence>
<dbReference type="EMBL" id="JACXVP010000005">
    <property type="protein sequence ID" value="KAG5606349.1"/>
    <property type="molecule type" value="Genomic_DNA"/>
</dbReference>
<proteinExistence type="predicted"/>
<sequence>MESIPNIYAMVSYFDRVQIYKFDILRYFFRPISNTKYYAWITYIMENSSKNLCPPQWNLISDISSKCLHNLLLPEEMIH</sequence>
<comment type="caution">
    <text evidence="2">The sequence shown here is derived from an EMBL/GenBank/DDBJ whole genome shotgun (WGS) entry which is preliminary data.</text>
</comment>
<accession>A0A9J5Z2C8</accession>